<protein>
    <submittedName>
        <fullName evidence="9">SusC/RagA family TonB-linked outer membrane protein</fullName>
    </submittedName>
</protein>
<proteinExistence type="inferred from homology"/>
<dbReference type="NCBIfam" id="TIGR04056">
    <property type="entry name" value="OMP_RagA_SusC"/>
    <property type="match status" value="1"/>
</dbReference>
<keyword evidence="2 7" id="KW-0813">Transport</keyword>
<keyword evidence="5 7" id="KW-0472">Membrane</keyword>
<comment type="caution">
    <text evidence="9">The sequence shown here is derived from an EMBL/GenBank/DDBJ whole genome shotgun (WGS) entry which is preliminary data.</text>
</comment>
<comment type="similarity">
    <text evidence="7">Belongs to the TonB-dependent receptor family.</text>
</comment>
<dbReference type="SUPFAM" id="SSF56935">
    <property type="entry name" value="Porins"/>
    <property type="match status" value="1"/>
</dbReference>
<evidence type="ECO:0000256" key="1">
    <source>
        <dbReference type="ARBA" id="ARBA00004571"/>
    </source>
</evidence>
<evidence type="ECO:0000256" key="4">
    <source>
        <dbReference type="ARBA" id="ARBA00022692"/>
    </source>
</evidence>
<evidence type="ECO:0000256" key="7">
    <source>
        <dbReference type="PROSITE-ProRule" id="PRU01360"/>
    </source>
</evidence>
<keyword evidence="6 7" id="KW-0998">Cell outer membrane</keyword>
<accession>A0A163XQP1</accession>
<keyword evidence="4 7" id="KW-0812">Transmembrane</keyword>
<name>A0A163XQP1_9FLAO</name>
<evidence type="ECO:0000313" key="10">
    <source>
        <dbReference type="Proteomes" id="UP000076630"/>
    </source>
</evidence>
<keyword evidence="3 7" id="KW-1134">Transmembrane beta strand</keyword>
<dbReference type="PROSITE" id="PS52016">
    <property type="entry name" value="TONB_DEPENDENT_REC_3"/>
    <property type="match status" value="1"/>
</dbReference>
<dbReference type="InterPro" id="IPR036942">
    <property type="entry name" value="Beta-barrel_TonB_sf"/>
</dbReference>
<dbReference type="EMBL" id="LQNU01000065">
    <property type="protein sequence ID" value="KZE78283.1"/>
    <property type="molecule type" value="Genomic_DNA"/>
</dbReference>
<evidence type="ECO:0000259" key="8">
    <source>
        <dbReference type="Pfam" id="PF07715"/>
    </source>
</evidence>
<dbReference type="InterPro" id="IPR012910">
    <property type="entry name" value="Plug_dom"/>
</dbReference>
<dbReference type="RefSeq" id="WP_038984476.1">
    <property type="nucleotide sequence ID" value="NZ_JWJO01000003.1"/>
</dbReference>
<dbReference type="Proteomes" id="UP000076630">
    <property type="component" value="Unassembled WGS sequence"/>
</dbReference>
<dbReference type="Pfam" id="PF07715">
    <property type="entry name" value="Plug"/>
    <property type="match status" value="1"/>
</dbReference>
<dbReference type="InterPro" id="IPR037066">
    <property type="entry name" value="Plug_dom_sf"/>
</dbReference>
<evidence type="ECO:0000256" key="3">
    <source>
        <dbReference type="ARBA" id="ARBA00022452"/>
    </source>
</evidence>
<dbReference type="Gene3D" id="2.40.170.20">
    <property type="entry name" value="TonB-dependent receptor, beta-barrel domain"/>
    <property type="match status" value="1"/>
</dbReference>
<evidence type="ECO:0000313" key="9">
    <source>
        <dbReference type="EMBL" id="KZE78283.1"/>
    </source>
</evidence>
<dbReference type="SUPFAM" id="SSF49464">
    <property type="entry name" value="Carboxypeptidase regulatory domain-like"/>
    <property type="match status" value="1"/>
</dbReference>
<sequence length="1006" mass="112477">MLLTPPRAITSLVISLFCALGVYAQEPVFTGKILDLETKKGLDTAVITVLASGDTFFTNEKGEFAIPELYHSSVIISHYGYENLEMKLKKGTQTIYLLSNIKQLDEVVIRKSTNINDIDIRNTTGSVTTIDMTQLSQRSELDMAKLLQGQVAGLTVNYSGELGQKPEIRLRGNSSFNYKGSANEPLFVMDGIIISTETFMTLNPNDFSTIKVLKDAPATALYGIKAANGVIELTSKRGFDGKPVFSYSMKQGITFRGERPARMMGTAEKLAFEERIERTGSPGYTNSAKYINKMYANSPLLEQELAKGARVLDSLKQINTDWFKELIKPNHFQSYNLGVRGGTEKNTYFYSLNYSKQGGRIPGNDINQLTARANLDYNIAHNFRLSLNNSFGISTANTENGMGNDPTSLAFSLNPYETKESQNLFSQVGNRAYSDLINQYKEKTTTKRFSSSIVMHWDILPELSLSGVIGGDYSIAEKNKRILSTAYSQKDIPNNAKGYISEGDNKIFDFSSNIRANYQKQFGDHNIFFGLNMDYYTTQLKNITASGYGISDDVNSLSGINNGLIGEYAPRVGGDKIKNAQLGFGTAMGYNYDNTYDFYASIKRDGSSQLPSNQRWNNAWSMGLGWTVSEYDFFKKQGILTSLKFKGSIGYTASMEGITPSAINMTFANTNDFYGEYRLLQLRALPNKDLKPQQTYSTNISMDLGFVARFNLLINLYNNITKQSIMSSPIATSNGFNVFTKNIGELQNKGIEFMLSGDIIRLNDFRWNTAASLSYNNNMVKALYGTDRIYTSEDAKTPQYEVGKSLGIIYGIQDNGINPITGLPEYVDSYGNVIIVKDALQTSYYRNYGNTIAPYAGFFNNYISYKNWSLAVNINYGLGGKAIQSGMYVRDLASANQNALAGQLDNMWFEVGDENKTYPMKNMPEAIRTINAQPSSRKIYKTDYIKLNYIQLGYSITNNSFINKYFKSLQVNIQADNIYTHRFEKDKGSLKDVIQPILTFSLNATF</sequence>
<reference evidence="9 10" key="1">
    <citation type="submission" date="2016-01" db="EMBL/GenBank/DDBJ databases">
        <title>Whole genome sequencing of Myroides marinus L41.</title>
        <authorList>
            <person name="Hong K.W."/>
        </authorList>
    </citation>
    <scope>NUCLEOTIDE SEQUENCE [LARGE SCALE GENOMIC DNA]</scope>
    <source>
        <strain evidence="9 10">L41</strain>
    </source>
</reference>
<dbReference type="OrthoDB" id="1450546at2"/>
<comment type="subcellular location">
    <subcellularLocation>
        <location evidence="1 7">Cell outer membrane</location>
        <topology evidence="1 7">Multi-pass membrane protein</topology>
    </subcellularLocation>
</comment>
<feature type="domain" description="TonB-dependent receptor plug" evidence="8">
    <location>
        <begin position="120"/>
        <end position="230"/>
    </location>
</feature>
<dbReference type="InterPro" id="IPR008969">
    <property type="entry name" value="CarboxyPept-like_regulatory"/>
</dbReference>
<keyword evidence="10" id="KW-1185">Reference proteome</keyword>
<dbReference type="GO" id="GO:0009279">
    <property type="term" value="C:cell outer membrane"/>
    <property type="evidence" value="ECO:0007669"/>
    <property type="project" value="UniProtKB-SubCell"/>
</dbReference>
<evidence type="ECO:0000256" key="5">
    <source>
        <dbReference type="ARBA" id="ARBA00023136"/>
    </source>
</evidence>
<evidence type="ECO:0000256" key="2">
    <source>
        <dbReference type="ARBA" id="ARBA00022448"/>
    </source>
</evidence>
<dbReference type="InterPro" id="IPR039426">
    <property type="entry name" value="TonB-dep_rcpt-like"/>
</dbReference>
<gene>
    <name evidence="9" type="ORF">AV926_12570</name>
</gene>
<organism evidence="9 10">
    <name type="scientific">Myroides marinus</name>
    <dbReference type="NCBI Taxonomy" id="703342"/>
    <lineage>
        <taxon>Bacteria</taxon>
        <taxon>Pseudomonadati</taxon>
        <taxon>Bacteroidota</taxon>
        <taxon>Flavobacteriia</taxon>
        <taxon>Flavobacteriales</taxon>
        <taxon>Flavobacteriaceae</taxon>
        <taxon>Myroides</taxon>
    </lineage>
</organism>
<dbReference type="Pfam" id="PF13715">
    <property type="entry name" value="CarbopepD_reg_2"/>
    <property type="match status" value="1"/>
</dbReference>
<dbReference type="AlphaFoldDB" id="A0A163XQP1"/>
<dbReference type="InterPro" id="IPR023996">
    <property type="entry name" value="TonB-dep_OMP_SusC/RagA"/>
</dbReference>
<evidence type="ECO:0000256" key="6">
    <source>
        <dbReference type="ARBA" id="ARBA00023237"/>
    </source>
</evidence>
<dbReference type="Gene3D" id="2.170.130.10">
    <property type="entry name" value="TonB-dependent receptor, plug domain"/>
    <property type="match status" value="1"/>
</dbReference>